<dbReference type="InterPro" id="IPR025714">
    <property type="entry name" value="Methyltranfer_dom"/>
</dbReference>
<evidence type="ECO:0000259" key="5">
    <source>
        <dbReference type="Pfam" id="PF17827"/>
    </source>
</evidence>
<dbReference type="InterPro" id="IPR050320">
    <property type="entry name" value="N5-glutamine_MTase"/>
</dbReference>
<keyword evidence="3" id="KW-0949">S-adenosyl-L-methionine</keyword>
<dbReference type="InterPro" id="IPR002052">
    <property type="entry name" value="DNA_methylase_N6_adenine_CS"/>
</dbReference>
<keyword evidence="2 6" id="KW-0808">Transferase</keyword>
<accession>A0A4R6W557</accession>
<dbReference type="AlphaFoldDB" id="A0A4R6W557"/>
<dbReference type="PANTHER" id="PTHR18895">
    <property type="entry name" value="HEMK METHYLTRANSFERASE"/>
    <property type="match status" value="1"/>
</dbReference>
<dbReference type="InterPro" id="IPR004556">
    <property type="entry name" value="HemK-like"/>
</dbReference>
<dbReference type="Gene3D" id="1.10.8.10">
    <property type="entry name" value="DNA helicase RuvA subunit, C-terminal domain"/>
    <property type="match status" value="1"/>
</dbReference>
<reference evidence="6 7" key="1">
    <citation type="submission" date="2019-03" db="EMBL/GenBank/DDBJ databases">
        <title>Genomic Encyclopedia of Archaeal and Bacterial Type Strains, Phase II (KMG-II): from individual species to whole genera.</title>
        <authorList>
            <person name="Goeker M."/>
        </authorList>
    </citation>
    <scope>NUCLEOTIDE SEQUENCE [LARGE SCALE GENOMIC DNA]</scope>
    <source>
        <strain evidence="6 7">DSM 28353</strain>
    </source>
</reference>
<dbReference type="InterPro" id="IPR040758">
    <property type="entry name" value="PrmC_N"/>
</dbReference>
<dbReference type="GO" id="GO:0008276">
    <property type="term" value="F:protein methyltransferase activity"/>
    <property type="evidence" value="ECO:0007669"/>
    <property type="project" value="InterPro"/>
</dbReference>
<dbReference type="GO" id="GO:0032259">
    <property type="term" value="P:methylation"/>
    <property type="evidence" value="ECO:0007669"/>
    <property type="project" value="UniProtKB-KW"/>
</dbReference>
<proteinExistence type="predicted"/>
<feature type="domain" description="Release factor glutamine methyltransferase N-terminal" evidence="5">
    <location>
        <begin position="19"/>
        <end position="83"/>
    </location>
</feature>
<keyword evidence="7" id="KW-1185">Reference proteome</keyword>
<sequence length="293" mass="33535">MYVCRMNNTWQEIAELFQKELKELYPSAEINELFSLTVEHLCGKRSNQLHLIKHEQPTPKASAETEHILAQLKTGRPIQHVLGYAHFYGHIFEVSEHTLIPRPETEELVHLIRQDSKSKQALNCIDIGTGTGCIPISLAKCMPQHQYWAIDISKEALEVAKRNAQKNEVDIQFIQMDILEWDLAFASDLKFDIIVSNPPYITTLEKADMHQNVLAFEPHSALFVEDSAPLLFYDYIGDFAKEHLTPEGHLYFEINQYLADETAELLSKKGFNNVQIFNDINGAKRMIRANAPS</sequence>
<evidence type="ECO:0000256" key="3">
    <source>
        <dbReference type="ARBA" id="ARBA00022691"/>
    </source>
</evidence>
<dbReference type="Proteomes" id="UP000295292">
    <property type="component" value="Unassembled WGS sequence"/>
</dbReference>
<gene>
    <name evidence="6" type="ORF">CLV99_4285</name>
</gene>
<organism evidence="6 7">
    <name type="scientific">Sphingobacterium yanglingense</name>
    <dbReference type="NCBI Taxonomy" id="1437280"/>
    <lineage>
        <taxon>Bacteria</taxon>
        <taxon>Pseudomonadati</taxon>
        <taxon>Bacteroidota</taxon>
        <taxon>Sphingobacteriia</taxon>
        <taxon>Sphingobacteriales</taxon>
        <taxon>Sphingobacteriaceae</taxon>
        <taxon>Sphingobacterium</taxon>
    </lineage>
</organism>
<dbReference type="PANTHER" id="PTHR18895:SF74">
    <property type="entry name" value="MTRF1L RELEASE FACTOR GLUTAMINE METHYLTRANSFERASE"/>
    <property type="match status" value="1"/>
</dbReference>
<dbReference type="InterPro" id="IPR019874">
    <property type="entry name" value="RF_methyltr_PrmC"/>
</dbReference>
<protein>
    <submittedName>
        <fullName evidence="6">Release factor glutamine methyltransferase</fullName>
    </submittedName>
</protein>
<feature type="domain" description="Methyltransferase" evidence="4">
    <location>
        <begin position="119"/>
        <end position="212"/>
    </location>
</feature>
<dbReference type="SUPFAM" id="SSF53335">
    <property type="entry name" value="S-adenosyl-L-methionine-dependent methyltransferases"/>
    <property type="match status" value="1"/>
</dbReference>
<dbReference type="CDD" id="cd02440">
    <property type="entry name" value="AdoMet_MTases"/>
    <property type="match status" value="1"/>
</dbReference>
<evidence type="ECO:0000259" key="4">
    <source>
        <dbReference type="Pfam" id="PF13847"/>
    </source>
</evidence>
<dbReference type="Gene3D" id="3.40.50.150">
    <property type="entry name" value="Vaccinia Virus protein VP39"/>
    <property type="match status" value="1"/>
</dbReference>
<dbReference type="InterPro" id="IPR029063">
    <property type="entry name" value="SAM-dependent_MTases_sf"/>
</dbReference>
<evidence type="ECO:0000313" key="6">
    <source>
        <dbReference type="EMBL" id="TDQ73847.1"/>
    </source>
</evidence>
<dbReference type="Pfam" id="PF13847">
    <property type="entry name" value="Methyltransf_31"/>
    <property type="match status" value="1"/>
</dbReference>
<dbReference type="Pfam" id="PF17827">
    <property type="entry name" value="PrmC_N"/>
    <property type="match status" value="1"/>
</dbReference>
<evidence type="ECO:0000313" key="7">
    <source>
        <dbReference type="Proteomes" id="UP000295292"/>
    </source>
</evidence>
<dbReference type="GO" id="GO:0003676">
    <property type="term" value="F:nucleic acid binding"/>
    <property type="evidence" value="ECO:0007669"/>
    <property type="project" value="InterPro"/>
</dbReference>
<name>A0A4R6W557_9SPHI</name>
<dbReference type="NCBIfam" id="TIGR03534">
    <property type="entry name" value="RF_mod_PrmC"/>
    <property type="match status" value="1"/>
</dbReference>
<dbReference type="EMBL" id="SNYV01000018">
    <property type="protein sequence ID" value="TDQ73847.1"/>
    <property type="molecule type" value="Genomic_DNA"/>
</dbReference>
<evidence type="ECO:0000256" key="1">
    <source>
        <dbReference type="ARBA" id="ARBA00022603"/>
    </source>
</evidence>
<comment type="caution">
    <text evidence="6">The sequence shown here is derived from an EMBL/GenBank/DDBJ whole genome shotgun (WGS) entry which is preliminary data.</text>
</comment>
<keyword evidence="1 6" id="KW-0489">Methyltransferase</keyword>
<dbReference type="NCBIfam" id="TIGR00536">
    <property type="entry name" value="hemK_fam"/>
    <property type="match status" value="1"/>
</dbReference>
<evidence type="ECO:0000256" key="2">
    <source>
        <dbReference type="ARBA" id="ARBA00022679"/>
    </source>
</evidence>
<dbReference type="PROSITE" id="PS00092">
    <property type="entry name" value="N6_MTASE"/>
    <property type="match status" value="1"/>
</dbReference>